<name>A0ABU7JIZ4_9GAMM</name>
<sequence>MKKKTLSQRAWEWIKEQPDFGSAELAAHMDVSLKSAQMVIAHLQDLKAIETTSQGVKPVVYQAVPGANPHLPGKNTTAVRPKSQRQRIWQAARFLGEFTIADIQATAECSRNSIERYLCDLVRFEYVVIKRGLNRKASMKERTGRPVRYRLSKNTGHKYPIVRDNGLYDQNLKVLVPKPVRISKQQKELNHAMA</sequence>
<evidence type="ECO:0000313" key="2">
    <source>
        <dbReference type="Proteomes" id="UP001339167"/>
    </source>
</evidence>
<evidence type="ECO:0000313" key="1">
    <source>
        <dbReference type="EMBL" id="MEE2025060.1"/>
    </source>
</evidence>
<dbReference type="Proteomes" id="UP001339167">
    <property type="component" value="Unassembled WGS sequence"/>
</dbReference>
<dbReference type="RefSeq" id="WP_330088382.1">
    <property type="nucleotide sequence ID" value="NZ_JAUGZK010000009.1"/>
</dbReference>
<reference evidence="1 2" key="1">
    <citation type="submission" date="2023-06" db="EMBL/GenBank/DDBJ databases">
        <title>Alkalimonas sp., MEB004 an alkaliphilic bacterium isolated from Lonar Lake, India.</title>
        <authorList>
            <person name="Joshi A."/>
            <person name="Thite S."/>
        </authorList>
    </citation>
    <scope>NUCLEOTIDE SEQUENCE [LARGE SCALE GENOMIC DNA]</scope>
    <source>
        <strain evidence="1 2">MEB004</strain>
    </source>
</reference>
<comment type="caution">
    <text evidence="1">The sequence shown here is derived from an EMBL/GenBank/DDBJ whole genome shotgun (WGS) entry which is preliminary data.</text>
</comment>
<gene>
    <name evidence="1" type="ORF">QWF21_12475</name>
</gene>
<accession>A0ABU7JIZ4</accession>
<proteinExistence type="predicted"/>
<keyword evidence="2" id="KW-1185">Reference proteome</keyword>
<protein>
    <submittedName>
        <fullName evidence="1">Uncharacterized protein</fullName>
    </submittedName>
</protein>
<dbReference type="EMBL" id="JAUGZK010000009">
    <property type="protein sequence ID" value="MEE2025060.1"/>
    <property type="molecule type" value="Genomic_DNA"/>
</dbReference>
<organism evidence="1 2">
    <name type="scientific">Alkalimonas mucilaginosa</name>
    <dbReference type="NCBI Taxonomy" id="3057676"/>
    <lineage>
        <taxon>Bacteria</taxon>
        <taxon>Pseudomonadati</taxon>
        <taxon>Pseudomonadota</taxon>
        <taxon>Gammaproteobacteria</taxon>
        <taxon>Alkalimonas</taxon>
    </lineage>
</organism>